<evidence type="ECO:0000313" key="12">
    <source>
        <dbReference type="Proteomes" id="UP000552644"/>
    </source>
</evidence>
<protein>
    <recommendedName>
        <fullName evidence="2">histidine kinase</fullName>
        <ecNumber evidence="2">2.7.13.3</ecNumber>
    </recommendedName>
</protein>
<evidence type="ECO:0000256" key="7">
    <source>
        <dbReference type="ARBA" id="ARBA00022840"/>
    </source>
</evidence>
<evidence type="ECO:0000256" key="3">
    <source>
        <dbReference type="ARBA" id="ARBA00022553"/>
    </source>
</evidence>
<dbReference type="CDD" id="cd16917">
    <property type="entry name" value="HATPase_UhpB-NarQ-NarX-like"/>
    <property type="match status" value="1"/>
</dbReference>
<keyword evidence="4" id="KW-0808">Transferase</keyword>
<comment type="caution">
    <text evidence="11">The sequence shown here is derived from an EMBL/GenBank/DDBJ whole genome shotgun (WGS) entry which is preliminary data.</text>
</comment>
<organism evidence="11 12">
    <name type="scientific">Streptosporangium saharense</name>
    <dbReference type="NCBI Taxonomy" id="1706840"/>
    <lineage>
        <taxon>Bacteria</taxon>
        <taxon>Bacillati</taxon>
        <taxon>Actinomycetota</taxon>
        <taxon>Actinomycetes</taxon>
        <taxon>Streptosporangiales</taxon>
        <taxon>Streptosporangiaceae</taxon>
        <taxon>Streptosporangium</taxon>
    </lineage>
</organism>
<dbReference type="InterPro" id="IPR055558">
    <property type="entry name" value="DUF7134"/>
</dbReference>
<dbReference type="GO" id="GO:0000155">
    <property type="term" value="F:phosphorelay sensor kinase activity"/>
    <property type="evidence" value="ECO:0007669"/>
    <property type="project" value="InterPro"/>
</dbReference>
<keyword evidence="9" id="KW-0472">Membrane</keyword>
<reference evidence="11 12" key="1">
    <citation type="submission" date="2020-08" db="EMBL/GenBank/DDBJ databases">
        <title>Genomic Encyclopedia of Type Strains, Phase III (KMG-III): the genomes of soil and plant-associated and newly described type strains.</title>
        <authorList>
            <person name="Whitman W."/>
        </authorList>
    </citation>
    <scope>NUCLEOTIDE SEQUENCE [LARGE SCALE GENOMIC DNA]</scope>
    <source>
        <strain evidence="11 12">CECT 8840</strain>
    </source>
</reference>
<keyword evidence="6 11" id="KW-0418">Kinase</keyword>
<gene>
    <name evidence="11" type="ORF">FHS44_006023</name>
</gene>
<keyword evidence="3" id="KW-0597">Phosphoprotein</keyword>
<dbReference type="Proteomes" id="UP000552644">
    <property type="component" value="Unassembled WGS sequence"/>
</dbReference>
<evidence type="ECO:0000256" key="9">
    <source>
        <dbReference type="SAM" id="Phobius"/>
    </source>
</evidence>
<feature type="transmembrane region" description="Helical" evidence="9">
    <location>
        <begin position="103"/>
        <end position="120"/>
    </location>
</feature>
<keyword evidence="7" id="KW-0067">ATP-binding</keyword>
<feature type="transmembrane region" description="Helical" evidence="9">
    <location>
        <begin position="78"/>
        <end position="97"/>
    </location>
</feature>
<feature type="transmembrane region" description="Helical" evidence="9">
    <location>
        <begin position="12"/>
        <end position="34"/>
    </location>
</feature>
<dbReference type="InterPro" id="IPR003594">
    <property type="entry name" value="HATPase_dom"/>
</dbReference>
<evidence type="ECO:0000256" key="1">
    <source>
        <dbReference type="ARBA" id="ARBA00000085"/>
    </source>
</evidence>
<dbReference type="SMART" id="SM00387">
    <property type="entry name" value="HATPase_c"/>
    <property type="match status" value="1"/>
</dbReference>
<feature type="domain" description="Histidine kinase/HSP90-like ATPase" evidence="10">
    <location>
        <begin position="289"/>
        <end position="381"/>
    </location>
</feature>
<feature type="transmembrane region" description="Helical" evidence="9">
    <location>
        <begin position="132"/>
        <end position="149"/>
    </location>
</feature>
<dbReference type="InterPro" id="IPR050482">
    <property type="entry name" value="Sensor_HK_TwoCompSys"/>
</dbReference>
<dbReference type="Gene3D" id="3.30.565.10">
    <property type="entry name" value="Histidine kinase-like ATPase, C-terminal domain"/>
    <property type="match status" value="1"/>
</dbReference>
<keyword evidence="8" id="KW-0902">Two-component regulatory system</keyword>
<dbReference type="GO" id="GO:0016020">
    <property type="term" value="C:membrane"/>
    <property type="evidence" value="ECO:0007669"/>
    <property type="project" value="InterPro"/>
</dbReference>
<evidence type="ECO:0000256" key="8">
    <source>
        <dbReference type="ARBA" id="ARBA00023012"/>
    </source>
</evidence>
<dbReference type="Pfam" id="PF23539">
    <property type="entry name" value="DUF7134"/>
    <property type="match status" value="1"/>
</dbReference>
<feature type="transmembrane region" description="Helical" evidence="9">
    <location>
        <begin position="40"/>
        <end position="57"/>
    </location>
</feature>
<dbReference type="PANTHER" id="PTHR24421:SF10">
    <property type="entry name" value="NITRATE_NITRITE SENSOR PROTEIN NARQ"/>
    <property type="match status" value="1"/>
</dbReference>
<dbReference type="EMBL" id="JACHJP010000008">
    <property type="protein sequence ID" value="MBB4918887.1"/>
    <property type="molecule type" value="Genomic_DNA"/>
</dbReference>
<evidence type="ECO:0000313" key="11">
    <source>
        <dbReference type="EMBL" id="MBB4918887.1"/>
    </source>
</evidence>
<keyword evidence="9" id="KW-0812">Transmembrane</keyword>
<dbReference type="Pfam" id="PF07730">
    <property type="entry name" value="HisKA_3"/>
    <property type="match status" value="1"/>
</dbReference>
<dbReference type="Pfam" id="PF02518">
    <property type="entry name" value="HATPase_c"/>
    <property type="match status" value="1"/>
</dbReference>
<dbReference type="GO" id="GO:0005524">
    <property type="term" value="F:ATP binding"/>
    <property type="evidence" value="ECO:0007669"/>
    <property type="project" value="UniProtKB-KW"/>
</dbReference>
<dbReference type="PANTHER" id="PTHR24421">
    <property type="entry name" value="NITRATE/NITRITE SENSOR PROTEIN NARX-RELATED"/>
    <property type="match status" value="1"/>
</dbReference>
<dbReference type="Gene3D" id="1.20.5.1930">
    <property type="match status" value="1"/>
</dbReference>
<evidence type="ECO:0000256" key="4">
    <source>
        <dbReference type="ARBA" id="ARBA00022679"/>
    </source>
</evidence>
<dbReference type="GO" id="GO:0046983">
    <property type="term" value="F:protein dimerization activity"/>
    <property type="evidence" value="ECO:0007669"/>
    <property type="project" value="InterPro"/>
</dbReference>
<evidence type="ECO:0000259" key="10">
    <source>
        <dbReference type="SMART" id="SM00387"/>
    </source>
</evidence>
<accession>A0A7W7QSB4</accession>
<dbReference type="EC" id="2.7.13.3" evidence="2"/>
<dbReference type="SUPFAM" id="SSF55874">
    <property type="entry name" value="ATPase domain of HSP90 chaperone/DNA topoisomerase II/histidine kinase"/>
    <property type="match status" value="1"/>
</dbReference>
<sequence length="384" mass="42472">MGRTHWRRVPRDLRLDGVLALVVAVSTVMAGTFIGGSPPGWFGCLLLTLSAAFLTFRRRFPVRVMVLTMLCSLVYYRLGYASGAFTVAPALAVYTATASGRRAAGLLGAGAYLAGVFLVGRYGQESASREGSVWLVVWILVIIVVGEVSRSRTEQLEVARERARHAEIDREREARRRADEERLRIARELHDVLAHSISVINVQAGVAAHLLDRNPEQARIAVTTIRQATKDVFVEIRSILDVLRRVDEESPMTPPPTIRHLDDLVRRTVAGQVRVELDVREPIADLPPDIDLTAYRIVQESLTNVIRHSGAESARVSLRFGDHDLLVRIEDDGRGVPETGHTPGNGLVGMRERAMAVSGRFTAAPGRERGFVVEAHLPLRRHET</sequence>
<evidence type="ECO:0000256" key="6">
    <source>
        <dbReference type="ARBA" id="ARBA00022777"/>
    </source>
</evidence>
<dbReference type="InterPro" id="IPR011712">
    <property type="entry name" value="Sig_transdc_His_kin_sub3_dim/P"/>
</dbReference>
<keyword evidence="9" id="KW-1133">Transmembrane helix</keyword>
<comment type="catalytic activity">
    <reaction evidence="1">
        <text>ATP + protein L-histidine = ADP + protein N-phospho-L-histidine.</text>
        <dbReference type="EC" id="2.7.13.3"/>
    </reaction>
</comment>
<evidence type="ECO:0000256" key="5">
    <source>
        <dbReference type="ARBA" id="ARBA00022741"/>
    </source>
</evidence>
<keyword evidence="12" id="KW-1185">Reference proteome</keyword>
<dbReference type="RefSeq" id="WP_184720592.1">
    <property type="nucleotide sequence ID" value="NZ_JACHJP010000008.1"/>
</dbReference>
<name>A0A7W7QSB4_9ACTN</name>
<dbReference type="InterPro" id="IPR036890">
    <property type="entry name" value="HATPase_C_sf"/>
</dbReference>
<evidence type="ECO:0000256" key="2">
    <source>
        <dbReference type="ARBA" id="ARBA00012438"/>
    </source>
</evidence>
<dbReference type="AlphaFoldDB" id="A0A7W7QSB4"/>
<keyword evidence="5" id="KW-0547">Nucleotide-binding</keyword>
<proteinExistence type="predicted"/>